<dbReference type="EMBL" id="CM031826">
    <property type="protein sequence ID" value="KAG6725086.1"/>
    <property type="molecule type" value="Genomic_DNA"/>
</dbReference>
<evidence type="ECO:0000313" key="1">
    <source>
        <dbReference type="EMBL" id="KAG6663254.1"/>
    </source>
</evidence>
<dbReference type="EMBL" id="CM031826">
    <property type="protein sequence ID" value="KAG6725087.1"/>
    <property type="molecule type" value="Genomic_DNA"/>
</dbReference>
<dbReference type="AlphaFoldDB" id="A0A8T1R9V0"/>
<protein>
    <submittedName>
        <fullName evidence="1">Uncharacterized protein</fullName>
    </submittedName>
</protein>
<dbReference type="Proteomes" id="UP000811246">
    <property type="component" value="Chromosome 2"/>
</dbReference>
<dbReference type="Proteomes" id="UP000811609">
    <property type="component" value="Chromosome 2"/>
</dbReference>
<evidence type="ECO:0000313" key="3">
    <source>
        <dbReference type="Proteomes" id="UP000811609"/>
    </source>
</evidence>
<dbReference type="OrthoDB" id="1928091at2759"/>
<accession>A0A8T1R9V0</accession>
<dbReference type="PANTHER" id="PTHR35304">
    <property type="entry name" value="OS05G0120300 PROTEIN-RELATED"/>
    <property type="match status" value="1"/>
</dbReference>
<sequence>MMMMSSSCVGGCLDAQDPVKVSFVRLYKWPEADAEFLRNSSMEDEKTSSETTGRRRRSAFNTEAYVYHESFASRQRYLRSYTFSKKETFMEKTKRWYLKEKQKVVLVIKSSTKSKNYKLSHGSINGSCNSFLGGVFNVLLSCVATLDVRDDHDE</sequence>
<keyword evidence="3" id="KW-1185">Reference proteome</keyword>
<proteinExistence type="predicted"/>
<gene>
    <name evidence="1" type="ORF">CIPAW_02G014300</name>
    <name evidence="2" type="ORF">I3842_02G014600</name>
</gene>
<comment type="caution">
    <text evidence="1">The sequence shown here is derived from an EMBL/GenBank/DDBJ whole genome shotgun (WGS) entry which is preliminary data.</text>
</comment>
<dbReference type="PANTHER" id="PTHR35304:SF3">
    <property type="entry name" value="CATHEPSIN PROPEPTIDE INHIBITOR DOMAIN-CONTAINING PROTEIN"/>
    <property type="match status" value="1"/>
</dbReference>
<name>A0A8T1R9V0_CARIL</name>
<organism evidence="1 3">
    <name type="scientific">Carya illinoinensis</name>
    <name type="common">Pecan</name>
    <dbReference type="NCBI Taxonomy" id="32201"/>
    <lineage>
        <taxon>Eukaryota</taxon>
        <taxon>Viridiplantae</taxon>
        <taxon>Streptophyta</taxon>
        <taxon>Embryophyta</taxon>
        <taxon>Tracheophyta</taxon>
        <taxon>Spermatophyta</taxon>
        <taxon>Magnoliopsida</taxon>
        <taxon>eudicotyledons</taxon>
        <taxon>Gunneridae</taxon>
        <taxon>Pentapetalae</taxon>
        <taxon>rosids</taxon>
        <taxon>fabids</taxon>
        <taxon>Fagales</taxon>
        <taxon>Juglandaceae</taxon>
        <taxon>Carya</taxon>
    </lineage>
</organism>
<reference evidence="1" key="1">
    <citation type="submission" date="2020-12" db="EMBL/GenBank/DDBJ databases">
        <title>WGS assembly of Carya illinoinensis cv. Pawnee.</title>
        <authorList>
            <person name="Platts A."/>
            <person name="Shu S."/>
            <person name="Wright S."/>
            <person name="Barry K."/>
            <person name="Edger P."/>
            <person name="Pires J.C."/>
            <person name="Schmutz J."/>
        </authorList>
    </citation>
    <scope>NUCLEOTIDE SEQUENCE</scope>
    <source>
        <tissue evidence="1">Leaf</tissue>
    </source>
</reference>
<evidence type="ECO:0000313" key="2">
    <source>
        <dbReference type="EMBL" id="KAG6725086.1"/>
    </source>
</evidence>
<reference evidence="2" key="2">
    <citation type="submission" date="2021-01" db="EMBL/GenBank/DDBJ databases">
        <authorList>
            <person name="Lovell J.T."/>
            <person name="Bentley N."/>
            <person name="Bhattarai G."/>
            <person name="Jenkins J.W."/>
            <person name="Sreedasyam A."/>
            <person name="Alarcon Y."/>
            <person name="Bock C."/>
            <person name="Boston L."/>
            <person name="Carlson J."/>
            <person name="Cervantes K."/>
            <person name="Clermont K."/>
            <person name="Krom N."/>
            <person name="Kubenka K."/>
            <person name="Mamidi S."/>
            <person name="Mattison C."/>
            <person name="Monteros M."/>
            <person name="Pisani C."/>
            <person name="Plott C."/>
            <person name="Rajasekar S."/>
            <person name="Rhein H.S."/>
            <person name="Rohla C."/>
            <person name="Song M."/>
            <person name="Hilaire R.S."/>
            <person name="Shu S."/>
            <person name="Wells L."/>
            <person name="Wang X."/>
            <person name="Webber J."/>
            <person name="Heerema R.J."/>
            <person name="Klein P."/>
            <person name="Conner P."/>
            <person name="Grauke L."/>
            <person name="Grimwood J."/>
            <person name="Schmutz J."/>
            <person name="Randall J.J."/>
        </authorList>
    </citation>
    <scope>NUCLEOTIDE SEQUENCE</scope>
    <source>
        <tissue evidence="2">Leaf</tissue>
    </source>
</reference>
<dbReference type="EMBL" id="CM031810">
    <property type="protein sequence ID" value="KAG6663254.1"/>
    <property type="molecule type" value="Genomic_DNA"/>
</dbReference>